<dbReference type="InterPro" id="IPR017757">
    <property type="entry name" value="Tscrpt_rep_BetI"/>
</dbReference>
<keyword evidence="4 7" id="KW-0238">DNA-binding</keyword>
<dbReference type="PRINTS" id="PR00455">
    <property type="entry name" value="HTHTETR"/>
</dbReference>
<dbReference type="NCBIfam" id="NF001978">
    <property type="entry name" value="PRK00767.1"/>
    <property type="match status" value="1"/>
</dbReference>
<dbReference type="Pfam" id="PF00440">
    <property type="entry name" value="TetR_N"/>
    <property type="match status" value="1"/>
</dbReference>
<dbReference type="GO" id="GO:0000976">
    <property type="term" value="F:transcription cis-regulatory region binding"/>
    <property type="evidence" value="ECO:0007669"/>
    <property type="project" value="TreeGrafter"/>
</dbReference>
<keyword evidence="3 7" id="KW-0805">Transcription regulation</keyword>
<dbReference type="PROSITE" id="PS01081">
    <property type="entry name" value="HTH_TETR_1"/>
    <property type="match status" value="1"/>
</dbReference>
<evidence type="ECO:0000256" key="7">
    <source>
        <dbReference type="HAMAP-Rule" id="MF_00768"/>
    </source>
</evidence>
<proteinExistence type="inferred from homology"/>
<evidence type="ECO:0000256" key="4">
    <source>
        <dbReference type="ARBA" id="ARBA00023125"/>
    </source>
</evidence>
<dbReference type="InterPro" id="IPR001647">
    <property type="entry name" value="HTH_TetR"/>
</dbReference>
<dbReference type="Pfam" id="PF13977">
    <property type="entry name" value="TetR_C_6"/>
    <property type="match status" value="1"/>
</dbReference>
<dbReference type="GO" id="GO:0045892">
    <property type="term" value="P:negative regulation of DNA-templated transcription"/>
    <property type="evidence" value="ECO:0007669"/>
    <property type="project" value="UniProtKB-UniRule"/>
</dbReference>
<dbReference type="Gene3D" id="1.10.357.10">
    <property type="entry name" value="Tetracycline Repressor, domain 2"/>
    <property type="match status" value="1"/>
</dbReference>
<evidence type="ECO:0000313" key="10">
    <source>
        <dbReference type="EMBL" id="NDW46906.1"/>
    </source>
</evidence>
<evidence type="ECO:0000259" key="9">
    <source>
        <dbReference type="PROSITE" id="PS50977"/>
    </source>
</evidence>
<dbReference type="InterPro" id="IPR039538">
    <property type="entry name" value="BetI_C"/>
</dbReference>
<dbReference type="RefSeq" id="WP_164131925.1">
    <property type="nucleotide sequence ID" value="NZ_JAAGOX010000043.1"/>
</dbReference>
<protein>
    <recommendedName>
        <fullName evidence="7">HTH-type transcriptional regulator BetI</fullName>
    </recommendedName>
</protein>
<dbReference type="UniPathway" id="UPA00529"/>
<sequence length="199" mass="22008">MGRKRIRDIRNDELVVAAIRSIHGKGFAGVTMAEIAREAGASAASINYYFGSKDRLMEETMRRLLSVLKVATLARLAEAATPRDRLIAMIEANFDDTLFTPAQCSVWIQFWANAPYAPALSRLHRINRARVASNIRGELRQLVPERVLDRVQTTIQAYMDGVWIEAAQGETVPDAAAARADARALAELLLDQSRQSLGS</sequence>
<comment type="function">
    <text evidence="6">Repressor involved in the biosynthesis of the osmoprotectant glycine betaine. It represses transcription of the choline transporter BetT and the genes of BetAB involved in the synthesis of glycine betaine.</text>
</comment>
<gene>
    <name evidence="7 10" type="primary">betI</name>
    <name evidence="10" type="ORF">G0P99_18320</name>
</gene>
<dbReference type="InterPro" id="IPR009057">
    <property type="entry name" value="Homeodomain-like_sf"/>
</dbReference>
<dbReference type="HAMAP" id="MF_00768">
    <property type="entry name" value="HTH_type_BetI"/>
    <property type="match status" value="1"/>
</dbReference>
<dbReference type="PROSITE" id="PS50977">
    <property type="entry name" value="HTH_TETR_2"/>
    <property type="match status" value="1"/>
</dbReference>
<dbReference type="InterPro" id="IPR050109">
    <property type="entry name" value="HTH-type_TetR-like_transc_reg"/>
</dbReference>
<dbReference type="PANTHER" id="PTHR30055:SF234">
    <property type="entry name" value="HTH-TYPE TRANSCRIPTIONAL REGULATOR BETI"/>
    <property type="match status" value="1"/>
</dbReference>
<dbReference type="InterPro" id="IPR023772">
    <property type="entry name" value="DNA-bd_HTH_TetR-type_CS"/>
</dbReference>
<dbReference type="GO" id="GO:0003700">
    <property type="term" value="F:DNA-binding transcription factor activity"/>
    <property type="evidence" value="ECO:0007669"/>
    <property type="project" value="UniProtKB-UniRule"/>
</dbReference>
<feature type="domain" description="HTH tetR-type" evidence="9">
    <location>
        <begin position="8"/>
        <end position="68"/>
    </location>
</feature>
<dbReference type="AlphaFoldDB" id="A0A6B2NRW7"/>
<dbReference type="SUPFAM" id="SSF46689">
    <property type="entry name" value="Homeodomain-like"/>
    <property type="match status" value="1"/>
</dbReference>
<keyword evidence="2 7" id="KW-0678">Repressor</keyword>
<evidence type="ECO:0000256" key="6">
    <source>
        <dbReference type="ARBA" id="ARBA00024936"/>
    </source>
</evidence>
<reference evidence="10" key="1">
    <citation type="submission" date="2020-02" db="EMBL/GenBank/DDBJ databases">
        <title>Delineation of the pyrene-degrading pathway in Roseobacter clade bacteria by genomic analysis.</title>
        <authorList>
            <person name="Zhou H."/>
            <person name="Wang H."/>
        </authorList>
    </citation>
    <scope>NUCLEOTIDE SEQUENCE</scope>
    <source>
        <strain evidence="10">PrR005</strain>
    </source>
</reference>
<evidence type="ECO:0000256" key="2">
    <source>
        <dbReference type="ARBA" id="ARBA00022491"/>
    </source>
</evidence>
<dbReference type="PANTHER" id="PTHR30055">
    <property type="entry name" value="HTH-TYPE TRANSCRIPTIONAL REGULATOR RUTR"/>
    <property type="match status" value="1"/>
</dbReference>
<dbReference type="SUPFAM" id="SSF48498">
    <property type="entry name" value="Tetracyclin repressor-like, C-terminal domain"/>
    <property type="match status" value="1"/>
</dbReference>
<dbReference type="InterPro" id="IPR036271">
    <property type="entry name" value="Tet_transcr_reg_TetR-rel_C_sf"/>
</dbReference>
<keyword evidence="5 7" id="KW-0804">Transcription</keyword>
<feature type="DNA-binding region" description="H-T-H motif" evidence="7 8">
    <location>
        <begin position="31"/>
        <end position="50"/>
    </location>
</feature>
<comment type="caution">
    <text evidence="10">The sequence shown here is derived from an EMBL/GenBank/DDBJ whole genome shotgun (WGS) entry which is preliminary data.</text>
</comment>
<evidence type="ECO:0000256" key="5">
    <source>
        <dbReference type="ARBA" id="ARBA00023163"/>
    </source>
</evidence>
<evidence type="ECO:0000256" key="1">
    <source>
        <dbReference type="ARBA" id="ARBA00004719"/>
    </source>
</evidence>
<comment type="function">
    <text evidence="7">Repressor involved in choline regulation of the bet genes.</text>
</comment>
<organism evidence="10">
    <name type="scientific">Ruegeria sp. PrR005</name>
    <dbReference type="NCBI Taxonomy" id="2706882"/>
    <lineage>
        <taxon>Bacteria</taxon>
        <taxon>Pseudomonadati</taxon>
        <taxon>Pseudomonadota</taxon>
        <taxon>Alphaproteobacteria</taxon>
        <taxon>Rhodobacterales</taxon>
        <taxon>Roseobacteraceae</taxon>
        <taxon>Ruegeria</taxon>
    </lineage>
</organism>
<dbReference type="GO" id="GO:0019285">
    <property type="term" value="P:glycine betaine biosynthetic process from choline"/>
    <property type="evidence" value="ECO:0007669"/>
    <property type="project" value="UniProtKB-UniRule"/>
</dbReference>
<dbReference type="NCBIfam" id="TIGR03384">
    <property type="entry name" value="betaine_BetI"/>
    <property type="match status" value="1"/>
</dbReference>
<accession>A0A6B2NRW7</accession>
<name>A0A6B2NRW7_9RHOB</name>
<comment type="pathway">
    <text evidence="1 7">Amine and polyamine biosynthesis; betaine biosynthesis via choline pathway [regulation].</text>
</comment>
<evidence type="ECO:0000256" key="3">
    <source>
        <dbReference type="ARBA" id="ARBA00023015"/>
    </source>
</evidence>
<evidence type="ECO:0000256" key="8">
    <source>
        <dbReference type="PROSITE-ProRule" id="PRU00335"/>
    </source>
</evidence>
<dbReference type="EMBL" id="JAAGOX010000043">
    <property type="protein sequence ID" value="NDW46906.1"/>
    <property type="molecule type" value="Genomic_DNA"/>
</dbReference>